<sequence>MISFMILSIILILLMLTIILYLNVSYYSNLFILYRNSSNITSKSSEDVDRILTIDEVFNMIKNLILNKI</sequence>
<accession>A0A076FEQ2</accession>
<keyword evidence="1" id="KW-1133">Transmembrane helix</keyword>
<keyword evidence="3" id="KW-1185">Reference proteome</keyword>
<protein>
    <submittedName>
        <fullName evidence="2">Uncharacterized protein</fullName>
    </submittedName>
</protein>
<keyword evidence="1" id="KW-0812">Transmembrane</keyword>
<name>A0A076FEQ2_9VIRU</name>
<dbReference type="GeneID" id="20098357"/>
<dbReference type="EMBL" id="KJ184318">
    <property type="protein sequence ID" value="AII15839.1"/>
    <property type="molecule type" value="Genomic_DNA"/>
</dbReference>
<gene>
    <name evidence="2" type="ORF">PmNV_051</name>
</gene>
<evidence type="ECO:0000256" key="1">
    <source>
        <dbReference type="SAM" id="Phobius"/>
    </source>
</evidence>
<organism evidence="2 3">
    <name type="scientific">Penaeus monodon nudivirus</name>
    <dbReference type="NCBI Taxonomy" id="1529056"/>
    <lineage>
        <taxon>Viruses</taxon>
        <taxon>Viruses incertae sedis</taxon>
        <taxon>Naldaviricetes</taxon>
        <taxon>Lefavirales</taxon>
        <taxon>Nudiviridae</taxon>
        <taxon>Gammanudivirus</taxon>
        <taxon>Gammanudivirus pemonodonis</taxon>
    </lineage>
</organism>
<dbReference type="RefSeq" id="YP_009051889.1">
    <property type="nucleotide sequence ID" value="NC_024692.1"/>
</dbReference>
<reference evidence="2 3" key="1">
    <citation type="journal article" date="2014" name="BMC Genomics">
        <title>The genome and occlusion bodies of marine Penaeus monodon nudivirus (PmNV, also known as MBV and PemoNPV) suggest that it should be assigned to a new nudivirus genus that is distinct from the terrestrial nudiviruses.</title>
        <authorList>
            <person name="Yang Y.T."/>
            <person name="Lee D.Y."/>
            <person name="Wang Y."/>
            <person name="Hu J.M."/>
            <person name="Li W.H."/>
            <person name="Leu J.H."/>
            <person name="Chang G.D."/>
            <person name="Ke H.M."/>
            <person name="Kang S.T."/>
            <person name="Lin S.S."/>
            <person name="Kou G.H."/>
            <person name="Lo C.F."/>
        </authorList>
    </citation>
    <scope>NUCLEOTIDE SEQUENCE [LARGE SCALE GENOMIC DNA]</scope>
    <source>
        <strain evidence="2">Indonesia</strain>
    </source>
</reference>
<feature type="transmembrane region" description="Helical" evidence="1">
    <location>
        <begin position="6"/>
        <end position="27"/>
    </location>
</feature>
<evidence type="ECO:0000313" key="2">
    <source>
        <dbReference type="EMBL" id="AII15839.1"/>
    </source>
</evidence>
<dbReference type="Proteomes" id="UP000203413">
    <property type="component" value="Segment"/>
</dbReference>
<dbReference type="KEGG" id="vg:20098357"/>
<evidence type="ECO:0000313" key="3">
    <source>
        <dbReference type="Proteomes" id="UP000203413"/>
    </source>
</evidence>
<keyword evidence="1" id="KW-0472">Membrane</keyword>
<proteinExistence type="predicted"/>